<accession>A0ABU6DK19</accession>
<feature type="transmembrane region" description="Helical" evidence="1">
    <location>
        <begin position="17"/>
        <end position="41"/>
    </location>
</feature>
<evidence type="ECO:0008006" key="4">
    <source>
        <dbReference type="Google" id="ProtNLM"/>
    </source>
</evidence>
<keyword evidence="1" id="KW-1133">Transmembrane helix</keyword>
<keyword evidence="3" id="KW-1185">Reference proteome</keyword>
<keyword evidence="1" id="KW-0472">Membrane</keyword>
<dbReference type="EMBL" id="JAROBY010000069">
    <property type="protein sequence ID" value="MEB4798115.1"/>
    <property type="molecule type" value="Genomic_DNA"/>
</dbReference>
<sequence>MDFYHSPIYLSILNTEWFMWIVVGSVLGINFFAPVIVWYHLKGKHIIQKFKELKRQ</sequence>
<gene>
    <name evidence="2" type="ORF">P5G65_29840</name>
</gene>
<dbReference type="Proteomes" id="UP001355653">
    <property type="component" value="Unassembled WGS sequence"/>
</dbReference>
<proteinExistence type="predicted"/>
<comment type="caution">
    <text evidence="2">The sequence shown here is derived from an EMBL/GenBank/DDBJ whole genome shotgun (WGS) entry which is preliminary data.</text>
</comment>
<protein>
    <recommendedName>
        <fullName evidence="4">DUF4396 domain-containing protein</fullName>
    </recommendedName>
</protein>
<keyword evidence="1" id="KW-0812">Transmembrane</keyword>
<organism evidence="2 3">
    <name type="scientific">Paenibacillus chondroitinus</name>
    <dbReference type="NCBI Taxonomy" id="59842"/>
    <lineage>
        <taxon>Bacteria</taxon>
        <taxon>Bacillati</taxon>
        <taxon>Bacillota</taxon>
        <taxon>Bacilli</taxon>
        <taxon>Bacillales</taxon>
        <taxon>Paenibacillaceae</taxon>
        <taxon>Paenibacillus</taxon>
    </lineage>
</organism>
<evidence type="ECO:0000256" key="1">
    <source>
        <dbReference type="SAM" id="Phobius"/>
    </source>
</evidence>
<dbReference type="RefSeq" id="WP_164819804.1">
    <property type="nucleotide sequence ID" value="NZ_JAROBY010000069.1"/>
</dbReference>
<evidence type="ECO:0000313" key="3">
    <source>
        <dbReference type="Proteomes" id="UP001355653"/>
    </source>
</evidence>
<name>A0ABU6DK19_9BACL</name>
<reference evidence="2 3" key="1">
    <citation type="submission" date="2023-03" db="EMBL/GenBank/DDBJ databases">
        <title>Bacillus Genome Sequencing.</title>
        <authorList>
            <person name="Dunlap C."/>
        </authorList>
    </citation>
    <scope>NUCLEOTIDE SEQUENCE [LARGE SCALE GENOMIC DNA]</scope>
    <source>
        <strain evidence="2 3">NRS-1351</strain>
    </source>
</reference>
<evidence type="ECO:0000313" key="2">
    <source>
        <dbReference type="EMBL" id="MEB4798115.1"/>
    </source>
</evidence>